<dbReference type="AlphaFoldDB" id="A2D920"/>
<feature type="transmembrane region" description="Helical" evidence="5">
    <location>
        <begin position="200"/>
        <end position="221"/>
    </location>
</feature>
<protein>
    <submittedName>
        <fullName evidence="7">Cation efflux family protein</fullName>
    </submittedName>
</protein>
<dbReference type="VEuPathDB" id="TrichDB:TVAG_182820"/>
<comment type="subcellular location">
    <subcellularLocation>
        <location evidence="1">Membrane</location>
        <topology evidence="1">Multi-pass membrane protein</topology>
    </subcellularLocation>
</comment>
<sequence length="434" mass="49392">MQIAPLPSLSILFSIIFHFPYIFADISKYHHIYLMTAQCLIVTSLVSSGLDFSECLFYFFIQQNTISLLKDRSPIVILLLSLESIFIFNSDHLTHLSIAFIAFCFVGQFAIYIVFPSEFHNLQFPSKTMIFGMLIDLCCGVKVKPFLFLIAVVLYPVSNFTYTSIYRFTRENLFSFIYLIVSFTMNIYGIMSGIKLGAGPLIISSELSLYNTISLMIVLFGEIIAREPISKEFSYGKGRIKYVFQLTSSIIILYSAFFLLVDNTTSCFMDSIYVRDPSRVVLLSLVDFGISLFGAISIGNAALTSFSLMCDIFISSSALISSLFDYLFNFPSFDIVISYFIIVTIFITTVSELRDSLYALMLCSSRKLFAKTLNAFNLSYRTTVFHYWSTGSQRNVINIKTQVSRSNNKTSLKAMKQYFRKKGIESTIELHYND</sequence>
<reference evidence="7" key="1">
    <citation type="submission" date="2006-10" db="EMBL/GenBank/DDBJ databases">
        <authorList>
            <person name="Amadeo P."/>
            <person name="Zhao Q."/>
            <person name="Wortman J."/>
            <person name="Fraser-Liggett C."/>
            <person name="Carlton J."/>
        </authorList>
    </citation>
    <scope>NUCLEOTIDE SEQUENCE</scope>
    <source>
        <strain evidence="7">G3</strain>
    </source>
</reference>
<evidence type="ECO:0000256" key="2">
    <source>
        <dbReference type="ARBA" id="ARBA00022692"/>
    </source>
</evidence>
<evidence type="ECO:0000313" key="8">
    <source>
        <dbReference type="Proteomes" id="UP000001542"/>
    </source>
</evidence>
<dbReference type="EMBL" id="DS113180">
    <property type="protein sequence ID" value="EAY23046.1"/>
    <property type="molecule type" value="Genomic_DNA"/>
</dbReference>
<feature type="transmembrane region" description="Helical" evidence="5">
    <location>
        <begin position="330"/>
        <end position="351"/>
    </location>
</feature>
<dbReference type="Proteomes" id="UP000001542">
    <property type="component" value="Unassembled WGS sequence"/>
</dbReference>
<organism evidence="7 8">
    <name type="scientific">Trichomonas vaginalis (strain ATCC PRA-98 / G3)</name>
    <dbReference type="NCBI Taxonomy" id="412133"/>
    <lineage>
        <taxon>Eukaryota</taxon>
        <taxon>Metamonada</taxon>
        <taxon>Parabasalia</taxon>
        <taxon>Trichomonadida</taxon>
        <taxon>Trichomonadidae</taxon>
        <taxon>Trichomonas</taxon>
    </lineage>
</organism>
<dbReference type="GO" id="GO:0008324">
    <property type="term" value="F:monoatomic cation transmembrane transporter activity"/>
    <property type="evidence" value="ECO:0007669"/>
    <property type="project" value="InterPro"/>
</dbReference>
<evidence type="ECO:0000259" key="6">
    <source>
        <dbReference type="Pfam" id="PF01545"/>
    </source>
</evidence>
<feature type="domain" description="Cation efflux protein transmembrane" evidence="6">
    <location>
        <begin position="176"/>
        <end position="361"/>
    </location>
</feature>
<dbReference type="GO" id="GO:0016020">
    <property type="term" value="C:membrane"/>
    <property type="evidence" value="ECO:0007669"/>
    <property type="project" value="UniProtKB-SubCell"/>
</dbReference>
<proteinExistence type="predicted"/>
<evidence type="ECO:0000256" key="3">
    <source>
        <dbReference type="ARBA" id="ARBA00022989"/>
    </source>
</evidence>
<dbReference type="InterPro" id="IPR058533">
    <property type="entry name" value="Cation_efflux_TM"/>
</dbReference>
<keyword evidence="4 5" id="KW-0472">Membrane</keyword>
<keyword evidence="2 5" id="KW-0812">Transmembrane</keyword>
<feature type="transmembrane region" description="Helical" evidence="5">
    <location>
        <begin position="176"/>
        <end position="194"/>
    </location>
</feature>
<keyword evidence="8" id="KW-1185">Reference proteome</keyword>
<dbReference type="VEuPathDB" id="TrichDB:TVAGG3_0529400"/>
<dbReference type="RefSeq" id="XP_001584032.1">
    <property type="nucleotide sequence ID" value="XM_001583982.1"/>
</dbReference>
<reference evidence="7" key="2">
    <citation type="journal article" date="2007" name="Science">
        <title>Draft genome sequence of the sexually transmitted pathogen Trichomonas vaginalis.</title>
        <authorList>
            <person name="Carlton J.M."/>
            <person name="Hirt R.P."/>
            <person name="Silva J.C."/>
            <person name="Delcher A.L."/>
            <person name="Schatz M."/>
            <person name="Zhao Q."/>
            <person name="Wortman J.R."/>
            <person name="Bidwell S.L."/>
            <person name="Alsmark U.C.M."/>
            <person name="Besteiro S."/>
            <person name="Sicheritz-Ponten T."/>
            <person name="Noel C.J."/>
            <person name="Dacks J.B."/>
            <person name="Foster P.G."/>
            <person name="Simillion C."/>
            <person name="Van de Peer Y."/>
            <person name="Miranda-Saavedra D."/>
            <person name="Barton G.J."/>
            <person name="Westrop G.D."/>
            <person name="Mueller S."/>
            <person name="Dessi D."/>
            <person name="Fiori P.L."/>
            <person name="Ren Q."/>
            <person name="Paulsen I."/>
            <person name="Zhang H."/>
            <person name="Bastida-Corcuera F.D."/>
            <person name="Simoes-Barbosa A."/>
            <person name="Brown M.T."/>
            <person name="Hayes R.D."/>
            <person name="Mukherjee M."/>
            <person name="Okumura C.Y."/>
            <person name="Schneider R."/>
            <person name="Smith A.J."/>
            <person name="Vanacova S."/>
            <person name="Villalvazo M."/>
            <person name="Haas B.J."/>
            <person name="Pertea M."/>
            <person name="Feldblyum T.V."/>
            <person name="Utterback T.R."/>
            <person name="Shu C.L."/>
            <person name="Osoegawa K."/>
            <person name="de Jong P.J."/>
            <person name="Hrdy I."/>
            <person name="Horvathova L."/>
            <person name="Zubacova Z."/>
            <person name="Dolezal P."/>
            <person name="Malik S.B."/>
            <person name="Logsdon J.M. Jr."/>
            <person name="Henze K."/>
            <person name="Gupta A."/>
            <person name="Wang C.C."/>
            <person name="Dunne R.L."/>
            <person name="Upcroft J.A."/>
            <person name="Upcroft P."/>
            <person name="White O."/>
            <person name="Salzberg S.L."/>
            <person name="Tang P."/>
            <person name="Chiu C.-H."/>
            <person name="Lee Y.-S."/>
            <person name="Embley T.M."/>
            <person name="Coombs G.H."/>
            <person name="Mottram J.C."/>
            <person name="Tachezy J."/>
            <person name="Fraser-Liggett C.M."/>
            <person name="Johnson P.J."/>
        </authorList>
    </citation>
    <scope>NUCLEOTIDE SEQUENCE [LARGE SCALE GENOMIC DNA]</scope>
    <source>
        <strain evidence="7">G3</strain>
    </source>
</reference>
<dbReference type="SUPFAM" id="SSF161111">
    <property type="entry name" value="Cation efflux protein transmembrane domain-like"/>
    <property type="match status" value="1"/>
</dbReference>
<evidence type="ECO:0000256" key="5">
    <source>
        <dbReference type="SAM" id="Phobius"/>
    </source>
</evidence>
<feature type="transmembrane region" description="Helical" evidence="5">
    <location>
        <begin position="96"/>
        <end position="115"/>
    </location>
</feature>
<name>A2D920_TRIV3</name>
<evidence type="ECO:0000313" key="7">
    <source>
        <dbReference type="EMBL" id="EAY23046.1"/>
    </source>
</evidence>
<feature type="transmembrane region" description="Helical" evidence="5">
    <location>
        <begin position="130"/>
        <end position="155"/>
    </location>
</feature>
<dbReference type="KEGG" id="tva:5468605"/>
<accession>A2D920</accession>
<feature type="transmembrane region" description="Helical" evidence="5">
    <location>
        <begin position="36"/>
        <end position="61"/>
    </location>
</feature>
<feature type="transmembrane region" description="Helical" evidence="5">
    <location>
        <begin position="242"/>
        <end position="260"/>
    </location>
</feature>
<dbReference type="Pfam" id="PF01545">
    <property type="entry name" value="Cation_efflux"/>
    <property type="match status" value="1"/>
</dbReference>
<gene>
    <name evidence="7" type="ORF">TVAG_182820</name>
</gene>
<feature type="transmembrane region" description="Helical" evidence="5">
    <location>
        <begin position="6"/>
        <end position="24"/>
    </location>
</feature>
<evidence type="ECO:0000256" key="1">
    <source>
        <dbReference type="ARBA" id="ARBA00004141"/>
    </source>
</evidence>
<evidence type="ECO:0000256" key="4">
    <source>
        <dbReference type="ARBA" id="ARBA00023136"/>
    </source>
</evidence>
<dbReference type="Gene3D" id="1.20.1510.10">
    <property type="entry name" value="Cation efflux protein transmembrane domain"/>
    <property type="match status" value="1"/>
</dbReference>
<dbReference type="InParanoid" id="A2D920"/>
<dbReference type="InterPro" id="IPR027469">
    <property type="entry name" value="Cation_efflux_TMD_sf"/>
</dbReference>
<keyword evidence="3 5" id="KW-1133">Transmembrane helix</keyword>
<feature type="transmembrane region" description="Helical" evidence="5">
    <location>
        <begin position="280"/>
        <end position="299"/>
    </location>
</feature>